<evidence type="ECO:0000256" key="1">
    <source>
        <dbReference type="PROSITE-ProRule" id="PRU00339"/>
    </source>
</evidence>
<evidence type="ECO:0000313" key="3">
    <source>
        <dbReference type="EMBL" id="GAA2102907.1"/>
    </source>
</evidence>
<dbReference type="EMBL" id="BAAANS010000024">
    <property type="protein sequence ID" value="GAA2102907.1"/>
    <property type="molecule type" value="Genomic_DNA"/>
</dbReference>
<gene>
    <name evidence="3" type="ORF">GCM10009759_37830</name>
</gene>
<sequence length="644" mass="67069">MARYALFLRMCGHPERSFALCDRADAIAPAMLTEVVRAGTWRERGDHDRAAAAFERALLLDPANWSLHLDLADLDALRGDFASAAVRTARGLELEPAEPTLRAAPAAYRFRLAPAAGALRELLDAAGALRPSPYRRQLLDLARTDAAGPFTGLPAELLAEADRPRGGGCPAVNGSRTSHWYPERTAARRGTGMPNGLGGLDGLDEACERVLAETGCPSVSVAVAAGEELVLARAYGWADVAAGRPATPGTAYGLASVTKAFTGLAACLAADRGLLDLDAPLAGEFAHAAPTVRQLLRHRGGFPGYYDFSYRPDGAPGPIDLARYRRQLHAPDGEFEYSNIGYQEVARALEAATGRELGALLREWVAEPLGLAGFAFGPVHPGPAPAAVRYTPDGRAYPPCREGHPAAGAGWATAGDVALFARRSAGLLAPGTAAAVLDAPAIAPGGKLGYGLGRVVQRAADGSVCSSHGGGMGGVAAMMIDLPGRGLSVAVLANSTDKSARNAVVAHLTGVLAPEFDPAHLAPVDEPDLPLALPAGRWSGEVATPDGAVPLALAALPDGLVEVRLADLPPVAVPAAASRRWDLRLIAELQLPTADARLNSPAFGLQLRLQDGGLTGRALAFKNGDREGFLGPYLPHPCELRRRG</sequence>
<dbReference type="InterPro" id="IPR011990">
    <property type="entry name" value="TPR-like_helical_dom_sf"/>
</dbReference>
<dbReference type="InterPro" id="IPR019734">
    <property type="entry name" value="TPR_rpt"/>
</dbReference>
<dbReference type="SUPFAM" id="SSF48452">
    <property type="entry name" value="TPR-like"/>
    <property type="match status" value="1"/>
</dbReference>
<dbReference type="Gene3D" id="3.40.710.10">
    <property type="entry name" value="DD-peptidase/beta-lactamase superfamily"/>
    <property type="match status" value="1"/>
</dbReference>
<feature type="repeat" description="TPR" evidence="1">
    <location>
        <begin position="31"/>
        <end position="64"/>
    </location>
</feature>
<name>A0ABN2X0T1_9ACTN</name>
<dbReference type="Gene3D" id="1.25.40.10">
    <property type="entry name" value="Tetratricopeptide repeat domain"/>
    <property type="match status" value="1"/>
</dbReference>
<evidence type="ECO:0000259" key="2">
    <source>
        <dbReference type="Pfam" id="PF00144"/>
    </source>
</evidence>
<protein>
    <recommendedName>
        <fullName evidence="2">Beta-lactamase-related domain-containing protein</fullName>
    </recommendedName>
</protein>
<dbReference type="InterPro" id="IPR001466">
    <property type="entry name" value="Beta-lactam-related"/>
</dbReference>
<dbReference type="SUPFAM" id="SSF56601">
    <property type="entry name" value="beta-lactamase/transpeptidase-like"/>
    <property type="match status" value="1"/>
</dbReference>
<evidence type="ECO:0000313" key="4">
    <source>
        <dbReference type="Proteomes" id="UP001500897"/>
    </source>
</evidence>
<dbReference type="PROSITE" id="PS50005">
    <property type="entry name" value="TPR"/>
    <property type="match status" value="1"/>
</dbReference>
<dbReference type="PANTHER" id="PTHR46825:SF7">
    <property type="entry name" value="D-ALANYL-D-ALANINE CARBOXYPEPTIDASE"/>
    <property type="match status" value="1"/>
</dbReference>
<dbReference type="Proteomes" id="UP001500897">
    <property type="component" value="Unassembled WGS sequence"/>
</dbReference>
<organism evidence="3 4">
    <name type="scientific">Kitasatospora saccharophila</name>
    <dbReference type="NCBI Taxonomy" id="407973"/>
    <lineage>
        <taxon>Bacteria</taxon>
        <taxon>Bacillati</taxon>
        <taxon>Actinomycetota</taxon>
        <taxon>Actinomycetes</taxon>
        <taxon>Kitasatosporales</taxon>
        <taxon>Streptomycetaceae</taxon>
        <taxon>Kitasatospora</taxon>
    </lineage>
</organism>
<comment type="caution">
    <text evidence="3">The sequence shown here is derived from an EMBL/GenBank/DDBJ whole genome shotgun (WGS) entry which is preliminary data.</text>
</comment>
<keyword evidence="4" id="KW-1185">Reference proteome</keyword>
<dbReference type="InterPro" id="IPR050491">
    <property type="entry name" value="AmpC-like"/>
</dbReference>
<reference evidence="3 4" key="1">
    <citation type="journal article" date="2019" name="Int. J. Syst. Evol. Microbiol.">
        <title>The Global Catalogue of Microorganisms (GCM) 10K type strain sequencing project: providing services to taxonomists for standard genome sequencing and annotation.</title>
        <authorList>
            <consortium name="The Broad Institute Genomics Platform"/>
            <consortium name="The Broad Institute Genome Sequencing Center for Infectious Disease"/>
            <person name="Wu L."/>
            <person name="Ma J."/>
        </authorList>
    </citation>
    <scope>NUCLEOTIDE SEQUENCE [LARGE SCALE GENOMIC DNA]</scope>
    <source>
        <strain evidence="3 4">JCM 14559</strain>
    </source>
</reference>
<keyword evidence="1" id="KW-0802">TPR repeat</keyword>
<dbReference type="InterPro" id="IPR012338">
    <property type="entry name" value="Beta-lactam/transpept-like"/>
</dbReference>
<proteinExistence type="predicted"/>
<dbReference type="PANTHER" id="PTHR46825">
    <property type="entry name" value="D-ALANYL-D-ALANINE-CARBOXYPEPTIDASE/ENDOPEPTIDASE AMPH"/>
    <property type="match status" value="1"/>
</dbReference>
<feature type="domain" description="Beta-lactamase-related" evidence="2">
    <location>
        <begin position="205"/>
        <end position="501"/>
    </location>
</feature>
<accession>A0ABN2X0T1</accession>
<dbReference type="Pfam" id="PF00144">
    <property type="entry name" value="Beta-lactamase"/>
    <property type="match status" value="1"/>
</dbReference>